<protein>
    <submittedName>
        <fullName evidence="1">Uncharacterized protein</fullName>
    </submittedName>
</protein>
<dbReference type="EMBL" id="JAIWYP010000005">
    <property type="protein sequence ID" value="KAH3823687.1"/>
    <property type="molecule type" value="Genomic_DNA"/>
</dbReference>
<dbReference type="Proteomes" id="UP000828390">
    <property type="component" value="Unassembled WGS sequence"/>
</dbReference>
<evidence type="ECO:0000313" key="1">
    <source>
        <dbReference type="EMBL" id="KAH3823687.1"/>
    </source>
</evidence>
<sequence>CAKLTKEQIFTVQSIGYCHNVCGGGLFGTIAMASSAQFQCRCVLRSVDILLKQCFGMTNTFCTDCWPIYTQTTAAMELIAVTLNQLEMSQNARRINTESPQ</sequence>
<dbReference type="AlphaFoldDB" id="A0A9D4JX48"/>
<reference evidence="1" key="2">
    <citation type="submission" date="2020-11" db="EMBL/GenBank/DDBJ databases">
        <authorList>
            <person name="McCartney M.A."/>
            <person name="Auch B."/>
            <person name="Kono T."/>
            <person name="Mallez S."/>
            <person name="Becker A."/>
            <person name="Gohl D.M."/>
            <person name="Silverstein K.A.T."/>
            <person name="Koren S."/>
            <person name="Bechman K.B."/>
            <person name="Herman A."/>
            <person name="Abrahante J.E."/>
            <person name="Garbe J."/>
        </authorList>
    </citation>
    <scope>NUCLEOTIDE SEQUENCE</scope>
    <source>
        <strain evidence="1">Duluth1</strain>
        <tissue evidence="1">Whole animal</tissue>
    </source>
</reference>
<evidence type="ECO:0000313" key="2">
    <source>
        <dbReference type="Proteomes" id="UP000828390"/>
    </source>
</evidence>
<comment type="caution">
    <text evidence="1">The sequence shown here is derived from an EMBL/GenBank/DDBJ whole genome shotgun (WGS) entry which is preliminary data.</text>
</comment>
<keyword evidence="2" id="KW-1185">Reference proteome</keyword>
<name>A0A9D4JX48_DREPO</name>
<proteinExistence type="predicted"/>
<accession>A0A9D4JX48</accession>
<organism evidence="1 2">
    <name type="scientific">Dreissena polymorpha</name>
    <name type="common">Zebra mussel</name>
    <name type="synonym">Mytilus polymorpha</name>
    <dbReference type="NCBI Taxonomy" id="45954"/>
    <lineage>
        <taxon>Eukaryota</taxon>
        <taxon>Metazoa</taxon>
        <taxon>Spiralia</taxon>
        <taxon>Lophotrochozoa</taxon>
        <taxon>Mollusca</taxon>
        <taxon>Bivalvia</taxon>
        <taxon>Autobranchia</taxon>
        <taxon>Heteroconchia</taxon>
        <taxon>Euheterodonta</taxon>
        <taxon>Imparidentia</taxon>
        <taxon>Neoheterodontei</taxon>
        <taxon>Myida</taxon>
        <taxon>Dreissenoidea</taxon>
        <taxon>Dreissenidae</taxon>
        <taxon>Dreissena</taxon>
    </lineage>
</organism>
<feature type="non-terminal residue" evidence="1">
    <location>
        <position position="101"/>
    </location>
</feature>
<gene>
    <name evidence="1" type="ORF">DPMN_125500</name>
</gene>
<reference evidence="1" key="1">
    <citation type="journal article" date="2019" name="bioRxiv">
        <title>The Genome of the Zebra Mussel, Dreissena polymorpha: A Resource for Invasive Species Research.</title>
        <authorList>
            <person name="McCartney M.A."/>
            <person name="Auch B."/>
            <person name="Kono T."/>
            <person name="Mallez S."/>
            <person name="Zhang Y."/>
            <person name="Obille A."/>
            <person name="Becker A."/>
            <person name="Abrahante J.E."/>
            <person name="Garbe J."/>
            <person name="Badalamenti J.P."/>
            <person name="Herman A."/>
            <person name="Mangelson H."/>
            <person name="Liachko I."/>
            <person name="Sullivan S."/>
            <person name="Sone E.D."/>
            <person name="Koren S."/>
            <person name="Silverstein K.A.T."/>
            <person name="Beckman K.B."/>
            <person name="Gohl D.M."/>
        </authorList>
    </citation>
    <scope>NUCLEOTIDE SEQUENCE</scope>
    <source>
        <strain evidence="1">Duluth1</strain>
        <tissue evidence="1">Whole animal</tissue>
    </source>
</reference>